<gene>
    <name evidence="3" type="ORF">AQJ54_01800</name>
</gene>
<reference evidence="3 4" key="1">
    <citation type="submission" date="2015-10" db="EMBL/GenBank/DDBJ databases">
        <title>Draft genome sequence of Streptomyces griseorubiginosus DSM 40469, type strain for the species Streptomyces griseorubiginosus.</title>
        <authorList>
            <person name="Ruckert C."/>
            <person name="Winkler A."/>
            <person name="Kalinowski J."/>
            <person name="Kampfer P."/>
            <person name="Glaeser S."/>
        </authorList>
    </citation>
    <scope>NUCLEOTIDE SEQUENCE [LARGE SCALE GENOMIC DNA]</scope>
    <source>
        <strain evidence="3 4">DSM 40469</strain>
    </source>
</reference>
<evidence type="ECO:0000313" key="3">
    <source>
        <dbReference type="EMBL" id="KUN71520.1"/>
    </source>
</evidence>
<dbReference type="AlphaFoldDB" id="A0A117R531"/>
<dbReference type="Proteomes" id="UP000054375">
    <property type="component" value="Unassembled WGS sequence"/>
</dbReference>
<organism evidence="3 4">
    <name type="scientific">Streptomyces griseorubiginosus</name>
    <dbReference type="NCBI Taxonomy" id="67304"/>
    <lineage>
        <taxon>Bacteria</taxon>
        <taxon>Bacillati</taxon>
        <taxon>Actinomycetota</taxon>
        <taxon>Actinomycetes</taxon>
        <taxon>Kitasatosporales</taxon>
        <taxon>Streptomycetaceae</taxon>
        <taxon>Streptomyces</taxon>
    </lineage>
</organism>
<feature type="transmembrane region" description="Helical" evidence="2">
    <location>
        <begin position="12"/>
        <end position="32"/>
    </location>
</feature>
<comment type="caution">
    <text evidence="3">The sequence shown here is derived from an EMBL/GenBank/DDBJ whole genome shotgun (WGS) entry which is preliminary data.</text>
</comment>
<name>A0A117R531_9ACTN</name>
<keyword evidence="2" id="KW-1133">Transmembrane helix</keyword>
<accession>A0A117R531</accession>
<evidence type="ECO:0000313" key="4">
    <source>
        <dbReference type="Proteomes" id="UP000054375"/>
    </source>
</evidence>
<evidence type="ECO:0000256" key="1">
    <source>
        <dbReference type="SAM" id="MobiDB-lite"/>
    </source>
</evidence>
<feature type="transmembrane region" description="Helical" evidence="2">
    <location>
        <begin position="38"/>
        <end position="60"/>
    </location>
</feature>
<keyword evidence="2" id="KW-0812">Transmembrane</keyword>
<sequence length="87" mass="9203">MLRHEFQPGRLVAGAFLTLAGITYVGDAGGAWDTPWFAVIPMVVGGLCLAGAVGLLTRAIRGRRAKHRTGTEAPPEVEERAQPPASH</sequence>
<keyword evidence="2" id="KW-0472">Membrane</keyword>
<keyword evidence="4" id="KW-1185">Reference proteome</keyword>
<feature type="region of interest" description="Disordered" evidence="1">
    <location>
        <begin position="64"/>
        <end position="87"/>
    </location>
</feature>
<dbReference type="EMBL" id="LMWV01000002">
    <property type="protein sequence ID" value="KUN71520.1"/>
    <property type="molecule type" value="Genomic_DNA"/>
</dbReference>
<dbReference type="RefSeq" id="WP_062233148.1">
    <property type="nucleotide sequence ID" value="NZ_JBIAXA010000006.1"/>
</dbReference>
<evidence type="ECO:0000256" key="2">
    <source>
        <dbReference type="SAM" id="Phobius"/>
    </source>
</evidence>
<protein>
    <submittedName>
        <fullName evidence="3">Uncharacterized protein</fullName>
    </submittedName>
</protein>
<proteinExistence type="predicted"/>